<dbReference type="EMBL" id="MU275873">
    <property type="protein sequence ID" value="KAI0049441.1"/>
    <property type="molecule type" value="Genomic_DNA"/>
</dbReference>
<evidence type="ECO:0000313" key="2">
    <source>
        <dbReference type="Proteomes" id="UP000814033"/>
    </source>
</evidence>
<proteinExistence type="predicted"/>
<keyword evidence="2" id="KW-1185">Reference proteome</keyword>
<name>A0ACB8S0R4_9AGAM</name>
<reference evidence="1" key="1">
    <citation type="submission" date="2021-02" db="EMBL/GenBank/DDBJ databases">
        <authorList>
            <consortium name="DOE Joint Genome Institute"/>
            <person name="Ahrendt S."/>
            <person name="Looney B.P."/>
            <person name="Miyauchi S."/>
            <person name="Morin E."/>
            <person name="Drula E."/>
            <person name="Courty P.E."/>
            <person name="Chicoki N."/>
            <person name="Fauchery L."/>
            <person name="Kohler A."/>
            <person name="Kuo A."/>
            <person name="Labutti K."/>
            <person name="Pangilinan J."/>
            <person name="Lipzen A."/>
            <person name="Riley R."/>
            <person name="Andreopoulos W."/>
            <person name="He G."/>
            <person name="Johnson J."/>
            <person name="Barry K.W."/>
            <person name="Grigoriev I.V."/>
            <person name="Nagy L."/>
            <person name="Hibbett D."/>
            <person name="Henrissat B."/>
            <person name="Matheny P.B."/>
            <person name="Labbe J."/>
            <person name="Martin F."/>
        </authorList>
    </citation>
    <scope>NUCLEOTIDE SEQUENCE</scope>
    <source>
        <strain evidence="1">FP105234-sp</strain>
    </source>
</reference>
<evidence type="ECO:0000313" key="1">
    <source>
        <dbReference type="EMBL" id="KAI0049441.1"/>
    </source>
</evidence>
<comment type="caution">
    <text evidence="1">The sequence shown here is derived from an EMBL/GenBank/DDBJ whole genome shotgun (WGS) entry which is preliminary data.</text>
</comment>
<dbReference type="Proteomes" id="UP000814033">
    <property type="component" value="Unassembled WGS sequence"/>
</dbReference>
<sequence>MDFSADCRGSCNTGAPRPAGCEFHSPCRQASSGIEDVILDPVTSKAYYAQKRPAESGRSVVVDAEDGQDLFDLHWDARTQVHGYGGAAAAVYDDVLYFSNLYDGRVYECEKGVQPTAITSTNSALRFADFAVFPDNPILVISIVEDHTNPHPARVVTTLAAINASKLTITTLVEGSDFYTCPRFSPDGSFLVWQQWDHPDLPWQGAEIVVAPCSMTRDRRTLHVGPHIHIAGQPGFVSAVDPGWISYNTLYFTSDISGFHNPWTYTFDPANPSDSGKSSPIAAQPIEEEFGAPQWWLSQHGSGALNDTTVAFLSFRDAKSRLYLCDLLTGTITEIPTPYAHIQYMHGDAKGRVVMLGQPADCAETLVELVLDDRGNPVLKPVIKEDTSITNLLPFSVSIGQQFALSLAPDERTCHVSYYPPKSAIYDGGFPEERPPVVVFIHGGPHFMDPLGLDLGKQFFTSRGWAYVSVNYRGSSGFGRQYREAINGNWGLIDAQDALESICKLDEMGLVDSRRAVVHGGCAGGYTVLQIATMLPDAFAAAAPQYGISDLRNVDNFVHKFEYQLCDKLIGGKYSECPDIWHQRSPIHHANRIKMPLLAFQAVDDRVMLADPMVKMVKAIEIAGGKAELVLFPDGRNHAKTVQAVLEKELAFFKRVLGLDEASG</sequence>
<accession>A0ACB8S0R4</accession>
<gene>
    <name evidence="1" type="ORF">FA95DRAFT_1489277</name>
</gene>
<organism evidence="1 2">
    <name type="scientific">Auriscalpium vulgare</name>
    <dbReference type="NCBI Taxonomy" id="40419"/>
    <lineage>
        <taxon>Eukaryota</taxon>
        <taxon>Fungi</taxon>
        <taxon>Dikarya</taxon>
        <taxon>Basidiomycota</taxon>
        <taxon>Agaricomycotina</taxon>
        <taxon>Agaricomycetes</taxon>
        <taxon>Russulales</taxon>
        <taxon>Auriscalpiaceae</taxon>
        <taxon>Auriscalpium</taxon>
    </lineage>
</organism>
<protein>
    <submittedName>
        <fullName evidence="1">Alpha/beta-hydrolase</fullName>
    </submittedName>
</protein>
<reference evidence="1" key="2">
    <citation type="journal article" date="2022" name="New Phytol.">
        <title>Evolutionary transition to the ectomycorrhizal habit in the genomes of a hyperdiverse lineage of mushroom-forming fungi.</title>
        <authorList>
            <person name="Looney B."/>
            <person name="Miyauchi S."/>
            <person name="Morin E."/>
            <person name="Drula E."/>
            <person name="Courty P.E."/>
            <person name="Kohler A."/>
            <person name="Kuo A."/>
            <person name="LaButti K."/>
            <person name="Pangilinan J."/>
            <person name="Lipzen A."/>
            <person name="Riley R."/>
            <person name="Andreopoulos W."/>
            <person name="He G."/>
            <person name="Johnson J."/>
            <person name="Nolan M."/>
            <person name="Tritt A."/>
            <person name="Barry K.W."/>
            <person name="Grigoriev I.V."/>
            <person name="Nagy L.G."/>
            <person name="Hibbett D."/>
            <person name="Henrissat B."/>
            <person name="Matheny P.B."/>
            <person name="Labbe J."/>
            <person name="Martin F.M."/>
        </authorList>
    </citation>
    <scope>NUCLEOTIDE SEQUENCE</scope>
    <source>
        <strain evidence="1">FP105234-sp</strain>
    </source>
</reference>